<evidence type="ECO:0000256" key="7">
    <source>
        <dbReference type="ARBA" id="ARBA00023136"/>
    </source>
</evidence>
<keyword evidence="12" id="KW-1185">Reference proteome</keyword>
<keyword evidence="5" id="KW-0067">ATP-binding</keyword>
<keyword evidence="7 8" id="KW-0472">Membrane</keyword>
<dbReference type="GO" id="GO:0005524">
    <property type="term" value="F:ATP binding"/>
    <property type="evidence" value="ECO:0007669"/>
    <property type="project" value="UniProtKB-KW"/>
</dbReference>
<dbReference type="GO" id="GO:0005886">
    <property type="term" value="C:plasma membrane"/>
    <property type="evidence" value="ECO:0007669"/>
    <property type="project" value="UniProtKB-SubCell"/>
</dbReference>
<dbReference type="Pfam" id="PF00005">
    <property type="entry name" value="ABC_tran"/>
    <property type="match status" value="1"/>
</dbReference>
<dbReference type="Gene3D" id="3.40.50.300">
    <property type="entry name" value="P-loop containing nucleotide triphosphate hydrolases"/>
    <property type="match status" value="1"/>
</dbReference>
<reference evidence="11" key="1">
    <citation type="journal article" date="2015" name="PeerJ">
        <title>First genomic representation of candidate bacterial phylum KSB3 points to enhanced environmental sensing as a trigger of wastewater bulking.</title>
        <authorList>
            <person name="Sekiguchi Y."/>
            <person name="Ohashi A."/>
            <person name="Parks D.H."/>
            <person name="Yamauchi T."/>
            <person name="Tyson G.W."/>
            <person name="Hugenholtz P."/>
        </authorList>
    </citation>
    <scope>NUCLEOTIDE SEQUENCE [LARGE SCALE GENOMIC DNA]</scope>
</reference>
<evidence type="ECO:0000256" key="2">
    <source>
        <dbReference type="ARBA" id="ARBA00022448"/>
    </source>
</evidence>
<dbReference type="Proteomes" id="UP000030700">
    <property type="component" value="Unassembled WGS sequence"/>
</dbReference>
<dbReference type="EMBL" id="DF820455">
    <property type="protein sequence ID" value="GAK49195.1"/>
    <property type="molecule type" value="Genomic_DNA"/>
</dbReference>
<dbReference type="HOGENOM" id="CLU_000604_84_3_0"/>
<dbReference type="InterPro" id="IPR003593">
    <property type="entry name" value="AAA+_ATPase"/>
</dbReference>
<keyword evidence="4" id="KW-0547">Nucleotide-binding</keyword>
<feature type="transmembrane region" description="Helical" evidence="8">
    <location>
        <begin position="204"/>
        <end position="222"/>
    </location>
</feature>
<feature type="transmembrane region" description="Helical" evidence="8">
    <location>
        <begin position="175"/>
        <end position="198"/>
    </location>
</feature>
<feature type="transmembrane region" description="Helical" evidence="8">
    <location>
        <begin position="104"/>
        <end position="123"/>
    </location>
</feature>
<gene>
    <name evidence="11" type="ORF">U14_00413</name>
</gene>
<dbReference type="Pfam" id="PF00664">
    <property type="entry name" value="ABC_membrane"/>
    <property type="match status" value="1"/>
</dbReference>
<dbReference type="SUPFAM" id="SSF90123">
    <property type="entry name" value="ABC transporter transmembrane region"/>
    <property type="match status" value="1"/>
</dbReference>
<feature type="transmembrane region" description="Helical" evidence="8">
    <location>
        <begin position="311"/>
        <end position="332"/>
    </location>
</feature>
<evidence type="ECO:0000256" key="1">
    <source>
        <dbReference type="ARBA" id="ARBA00004651"/>
    </source>
</evidence>
<dbReference type="FunFam" id="3.40.50.300:FF:000287">
    <property type="entry name" value="Multidrug ABC transporter ATP-binding protein"/>
    <property type="match status" value="1"/>
</dbReference>
<evidence type="ECO:0000313" key="12">
    <source>
        <dbReference type="Proteomes" id="UP000030700"/>
    </source>
</evidence>
<dbReference type="InterPro" id="IPR036640">
    <property type="entry name" value="ABC1_TM_sf"/>
</dbReference>
<dbReference type="AlphaFoldDB" id="A0A0S6VQ19"/>
<evidence type="ECO:0000259" key="9">
    <source>
        <dbReference type="PROSITE" id="PS50893"/>
    </source>
</evidence>
<proteinExistence type="predicted"/>
<feature type="domain" description="ABC transmembrane type-1" evidence="10">
    <location>
        <begin position="67"/>
        <end position="347"/>
    </location>
</feature>
<evidence type="ECO:0000256" key="5">
    <source>
        <dbReference type="ARBA" id="ARBA00022840"/>
    </source>
</evidence>
<protein>
    <submittedName>
        <fullName evidence="11">ABC transporter related</fullName>
    </submittedName>
</protein>
<feature type="domain" description="ABC transporter" evidence="9">
    <location>
        <begin position="393"/>
        <end position="627"/>
    </location>
</feature>
<dbReference type="CDD" id="cd18540">
    <property type="entry name" value="ABC_6TM_exporter_like"/>
    <property type="match status" value="1"/>
</dbReference>
<dbReference type="InterPro" id="IPR011527">
    <property type="entry name" value="ABC1_TM_dom"/>
</dbReference>
<keyword evidence="3 8" id="KW-0812">Transmembrane</keyword>
<evidence type="ECO:0000256" key="6">
    <source>
        <dbReference type="ARBA" id="ARBA00022989"/>
    </source>
</evidence>
<dbReference type="CDD" id="cd03254">
    <property type="entry name" value="ABCC_Glucan_exporter_like"/>
    <property type="match status" value="1"/>
</dbReference>
<comment type="subcellular location">
    <subcellularLocation>
        <location evidence="1">Cell membrane</location>
        <topology evidence="1">Multi-pass membrane protein</topology>
    </subcellularLocation>
</comment>
<organism evidence="11">
    <name type="scientific">Candidatus Moduliflexus flocculans</name>
    <dbReference type="NCBI Taxonomy" id="1499966"/>
    <lineage>
        <taxon>Bacteria</taxon>
        <taxon>Candidatus Moduliflexota</taxon>
        <taxon>Candidatus Moduliflexia</taxon>
        <taxon>Candidatus Moduliflexales</taxon>
        <taxon>Candidatus Moduliflexaceae</taxon>
    </lineage>
</organism>
<accession>A0A0S6VQ19</accession>
<dbReference type="PROSITE" id="PS50893">
    <property type="entry name" value="ABC_TRANSPORTER_2"/>
    <property type="match status" value="1"/>
</dbReference>
<feature type="transmembrane region" description="Helical" evidence="8">
    <location>
        <begin position="63"/>
        <end position="84"/>
    </location>
</feature>
<dbReference type="Gene3D" id="1.20.1560.10">
    <property type="entry name" value="ABC transporter type 1, transmembrane domain"/>
    <property type="match status" value="1"/>
</dbReference>
<dbReference type="PROSITE" id="PS50929">
    <property type="entry name" value="ABC_TM1F"/>
    <property type="match status" value="1"/>
</dbReference>
<evidence type="ECO:0000256" key="4">
    <source>
        <dbReference type="ARBA" id="ARBA00022741"/>
    </source>
</evidence>
<evidence type="ECO:0000256" key="8">
    <source>
        <dbReference type="SAM" id="Phobius"/>
    </source>
</evidence>
<dbReference type="PANTHER" id="PTHR43394:SF1">
    <property type="entry name" value="ATP-BINDING CASSETTE SUB-FAMILY B MEMBER 10, MITOCHONDRIAL"/>
    <property type="match status" value="1"/>
</dbReference>
<evidence type="ECO:0000259" key="10">
    <source>
        <dbReference type="PROSITE" id="PS50929"/>
    </source>
</evidence>
<dbReference type="InterPro" id="IPR003439">
    <property type="entry name" value="ABC_transporter-like_ATP-bd"/>
</dbReference>
<keyword evidence="2" id="KW-0813">Transport</keyword>
<feature type="transmembrane region" description="Helical" evidence="8">
    <location>
        <begin position="281"/>
        <end position="305"/>
    </location>
</feature>
<keyword evidence="6 8" id="KW-1133">Transmembrane helix</keyword>
<dbReference type="GO" id="GO:0015421">
    <property type="term" value="F:ABC-type oligopeptide transporter activity"/>
    <property type="evidence" value="ECO:0007669"/>
    <property type="project" value="TreeGrafter"/>
</dbReference>
<dbReference type="PANTHER" id="PTHR43394">
    <property type="entry name" value="ATP-DEPENDENT PERMEASE MDL1, MITOCHONDRIAL"/>
    <property type="match status" value="1"/>
</dbReference>
<evidence type="ECO:0000313" key="11">
    <source>
        <dbReference type="EMBL" id="GAK49195.1"/>
    </source>
</evidence>
<evidence type="ECO:0000256" key="3">
    <source>
        <dbReference type="ARBA" id="ARBA00022692"/>
    </source>
</evidence>
<dbReference type="InterPro" id="IPR027417">
    <property type="entry name" value="P-loop_NTPase"/>
</dbReference>
<dbReference type="InterPro" id="IPR039421">
    <property type="entry name" value="Type_1_exporter"/>
</dbReference>
<name>A0A0S6VQ19_9BACT</name>
<dbReference type="STRING" id="1499966.U14_00413"/>
<dbReference type="SMART" id="SM00382">
    <property type="entry name" value="AAA"/>
    <property type="match status" value="1"/>
</dbReference>
<dbReference type="SUPFAM" id="SSF52540">
    <property type="entry name" value="P-loop containing nucleoside triphosphate hydrolases"/>
    <property type="match status" value="1"/>
</dbReference>
<dbReference type="GO" id="GO:0016887">
    <property type="term" value="F:ATP hydrolysis activity"/>
    <property type="evidence" value="ECO:0007669"/>
    <property type="project" value="InterPro"/>
</dbReference>
<sequence length="640" mass="72487">MTFRSAKACFCRVTLPDVVKPQKQAFALLKSSKTMFHEEEYTARFDLALWKRLMRYAKPYRALFVRLLFIMVTVALIDTSFPLMTKYAIDHFVIPGTLDGVGRFVLVYLAIIAAQAVNVYLLITTAGKIDMGVVHDIRRDGFERLQELSFSYYDKTPVGWMMARITSDTRKLGDIFAWCVVDGIWGMTMMVAMSGVMLYLNWKLALLTLSVVPPLVLISFLFQQRFLKTHRQVRKINSRITAEFNEGIGGAKTTKTLVRETENLREFQEETGEMFRSSVQAAIYTSLYLPIVLMLGSVGAGLALWFGGEAVLMQTISYGTLVAFLSYAVQFFEPVRDLARIFAEFQSAQASAERTMSLIETEPEIKDTPEVIAEFGDMRQPKRENWPKIAGDISFRNVSFAYKNGEQVLKDFTLDVNAGETIALVGETGSGKSTIVNLACRFYEPTDGAILIDGVDYRQRSVAWLQSHLGYVLQSPHLFSGTIKENIRYGRLEATDEEIVEAAKLVNAHEFIMKMDEGYDTQVGEGGNRLSTGEKQLISFARAILANPRIFVLDEATSSVDTETEHRIQQAIHTALKGRTNFIIAHRLSTIREADRILVLKHGRITEQGTHHDLLKQQGYYYRLYTNQFLEEHETDLLRA</sequence>